<dbReference type="PANTHER" id="PTHR22801">
    <property type="entry name" value="LITHOSTATHINE"/>
    <property type="match status" value="1"/>
</dbReference>
<dbReference type="SUPFAM" id="SSF56436">
    <property type="entry name" value="C-type lectin-like"/>
    <property type="match status" value="3"/>
</dbReference>
<dbReference type="AlphaFoldDB" id="A0AAV2RB80"/>
<dbReference type="Pfam" id="PF00059">
    <property type="entry name" value="Lectin_C"/>
    <property type="match status" value="2"/>
</dbReference>
<sequence>MATGFCVKGYGSCTGSIIPGGCTGKNCVCCVNELNLLNPISVSLIFSFFQDNNCPNGFFRVGSECFKVYQELVAWDEARQICKDHGWELAEPENLPALAQFIYNNTGNDDIWIGGRGVGGSFKFISGHSLQGTIPWGVGNPQQLTDLEHCLIFHSTNTNTELVSYDCFGRNYFLCEPACPEGFIRSGSGCFKVLAKAQNWESSEKDCYEEGLQIAEPEDPKYLAKLLSMGIDGTTYNQHRPCYLGACRYGQYFWLGARGGRINGSIIAWNSGDPVPSPHPISNTWHPGYPRVKTSGYCIQMFSGLHAQGAMWETPCSGSYYSICEWKCPLGFFRIGKSCYKAYSSSASSWDDARKMCIQDRLTLAEPYNPTAVGDYLFTVTGNHNYWLGGRGDGNRIRWSSGEAIPTNWAPWRPGNPGNKVGTKYCLRLAPEDRTPLTSTACSMELYPLCQK</sequence>
<dbReference type="InterPro" id="IPR016187">
    <property type="entry name" value="CTDL_fold"/>
</dbReference>
<dbReference type="PANTHER" id="PTHR22801:SF63">
    <property type="entry name" value="C-TYPE LECTIN DOMAIN-CONTAINING PROTEIN"/>
    <property type="match status" value="1"/>
</dbReference>
<dbReference type="InterPro" id="IPR016186">
    <property type="entry name" value="C-type_lectin-like/link_sf"/>
</dbReference>
<dbReference type="Proteomes" id="UP001497623">
    <property type="component" value="Unassembled WGS sequence"/>
</dbReference>
<keyword evidence="3" id="KW-1185">Reference proteome</keyword>
<dbReference type="InterPro" id="IPR050801">
    <property type="entry name" value="Ca-Dep_Lectins_ImmuneDev"/>
</dbReference>
<proteinExistence type="predicted"/>
<dbReference type="SMART" id="SM00034">
    <property type="entry name" value="CLECT"/>
    <property type="match status" value="3"/>
</dbReference>
<protein>
    <recommendedName>
        <fullName evidence="1">C-type lectin domain-containing protein</fullName>
    </recommendedName>
</protein>
<comment type="caution">
    <text evidence="2">The sequence shown here is derived from an EMBL/GenBank/DDBJ whole genome shotgun (WGS) entry which is preliminary data.</text>
</comment>
<evidence type="ECO:0000313" key="3">
    <source>
        <dbReference type="Proteomes" id="UP001497623"/>
    </source>
</evidence>
<dbReference type="InterPro" id="IPR001304">
    <property type="entry name" value="C-type_lectin-like"/>
</dbReference>
<feature type="domain" description="C-type lectin" evidence="1">
    <location>
        <begin position="61"/>
        <end position="176"/>
    </location>
</feature>
<dbReference type="PROSITE" id="PS50041">
    <property type="entry name" value="C_TYPE_LECTIN_2"/>
    <property type="match status" value="3"/>
</dbReference>
<reference evidence="2 3" key="1">
    <citation type="submission" date="2024-05" db="EMBL/GenBank/DDBJ databases">
        <authorList>
            <person name="Wallberg A."/>
        </authorList>
    </citation>
    <scope>NUCLEOTIDE SEQUENCE [LARGE SCALE GENOMIC DNA]</scope>
</reference>
<name>A0AAV2RB80_MEGNR</name>
<evidence type="ECO:0000259" key="1">
    <source>
        <dbReference type="PROSITE" id="PS50041"/>
    </source>
</evidence>
<organism evidence="2 3">
    <name type="scientific">Meganyctiphanes norvegica</name>
    <name type="common">Northern krill</name>
    <name type="synonym">Thysanopoda norvegica</name>
    <dbReference type="NCBI Taxonomy" id="48144"/>
    <lineage>
        <taxon>Eukaryota</taxon>
        <taxon>Metazoa</taxon>
        <taxon>Ecdysozoa</taxon>
        <taxon>Arthropoda</taxon>
        <taxon>Crustacea</taxon>
        <taxon>Multicrustacea</taxon>
        <taxon>Malacostraca</taxon>
        <taxon>Eumalacostraca</taxon>
        <taxon>Eucarida</taxon>
        <taxon>Euphausiacea</taxon>
        <taxon>Euphausiidae</taxon>
        <taxon>Meganyctiphanes</taxon>
    </lineage>
</organism>
<dbReference type="CDD" id="cd00037">
    <property type="entry name" value="CLECT"/>
    <property type="match status" value="3"/>
</dbReference>
<feature type="domain" description="C-type lectin" evidence="1">
    <location>
        <begin position="335"/>
        <end position="451"/>
    </location>
</feature>
<evidence type="ECO:0000313" key="2">
    <source>
        <dbReference type="EMBL" id="CAL4119914.1"/>
    </source>
</evidence>
<feature type="domain" description="C-type lectin" evidence="1">
    <location>
        <begin position="186"/>
        <end position="325"/>
    </location>
</feature>
<dbReference type="EMBL" id="CAXKWB010017925">
    <property type="protein sequence ID" value="CAL4119914.1"/>
    <property type="molecule type" value="Genomic_DNA"/>
</dbReference>
<dbReference type="Gene3D" id="3.10.100.10">
    <property type="entry name" value="Mannose-Binding Protein A, subunit A"/>
    <property type="match status" value="3"/>
</dbReference>
<gene>
    <name evidence="2" type="ORF">MNOR_LOCUS21881</name>
</gene>
<accession>A0AAV2RB80</accession>